<proteinExistence type="predicted"/>
<protein>
    <submittedName>
        <fullName evidence="3">PadR family transcriptional regulator</fullName>
    </submittedName>
</protein>
<accession>A0A3A5H4K8</accession>
<dbReference type="RefSeq" id="WP_120059543.1">
    <property type="nucleotide sequence ID" value="NZ_QYRP01000002.1"/>
</dbReference>
<gene>
    <name evidence="3" type="ORF">D4739_05030</name>
</gene>
<dbReference type="Pfam" id="PF03551">
    <property type="entry name" value="PadR"/>
    <property type="match status" value="1"/>
</dbReference>
<dbReference type="InterPro" id="IPR018309">
    <property type="entry name" value="Tscrpt_reg_PadR_C"/>
</dbReference>
<evidence type="ECO:0000259" key="1">
    <source>
        <dbReference type="Pfam" id="PF03551"/>
    </source>
</evidence>
<dbReference type="PANTHER" id="PTHR43252">
    <property type="entry name" value="TRANSCRIPTIONAL REGULATOR YQJI"/>
    <property type="match status" value="1"/>
</dbReference>
<evidence type="ECO:0000313" key="4">
    <source>
        <dbReference type="Proteomes" id="UP000276542"/>
    </source>
</evidence>
<evidence type="ECO:0000313" key="3">
    <source>
        <dbReference type="EMBL" id="RJS45643.1"/>
    </source>
</evidence>
<dbReference type="Gene3D" id="1.10.10.10">
    <property type="entry name" value="Winged helix-like DNA-binding domain superfamily/Winged helix DNA-binding domain"/>
    <property type="match status" value="1"/>
</dbReference>
<dbReference type="OrthoDB" id="3186544at2"/>
<dbReference type="InterPro" id="IPR036388">
    <property type="entry name" value="WH-like_DNA-bd_sf"/>
</dbReference>
<evidence type="ECO:0000259" key="2">
    <source>
        <dbReference type="Pfam" id="PF10400"/>
    </source>
</evidence>
<comment type="caution">
    <text evidence="3">The sequence shown here is derived from an EMBL/GenBank/DDBJ whole genome shotgun (WGS) entry which is preliminary data.</text>
</comment>
<feature type="domain" description="Transcription regulator PadR N-terminal" evidence="1">
    <location>
        <begin position="7"/>
        <end position="80"/>
    </location>
</feature>
<dbReference type="Proteomes" id="UP000276542">
    <property type="component" value="Unassembled WGS sequence"/>
</dbReference>
<dbReference type="Pfam" id="PF10400">
    <property type="entry name" value="Vir_act_alpha_C"/>
    <property type="match status" value="1"/>
</dbReference>
<dbReference type="Gene3D" id="6.10.140.190">
    <property type="match status" value="1"/>
</dbReference>
<dbReference type="AlphaFoldDB" id="A0A3A5H4K8"/>
<reference evidence="4" key="1">
    <citation type="submission" date="2018-09" db="EMBL/GenBank/DDBJ databases">
        <authorList>
            <person name="Zhu H."/>
        </authorList>
    </citation>
    <scope>NUCLEOTIDE SEQUENCE [LARGE SCALE GENOMIC DNA]</scope>
    <source>
        <strain evidence="4">K1W22B-1</strain>
    </source>
</reference>
<dbReference type="EMBL" id="QYRP01000002">
    <property type="protein sequence ID" value="RJS45643.1"/>
    <property type="molecule type" value="Genomic_DNA"/>
</dbReference>
<dbReference type="InterPro" id="IPR036390">
    <property type="entry name" value="WH_DNA-bd_sf"/>
</dbReference>
<feature type="domain" description="Transcription regulator PadR C-terminal" evidence="2">
    <location>
        <begin position="92"/>
        <end position="174"/>
    </location>
</feature>
<sequence>MALEHAILVSLRERAASGSELTRRFDKSFGYFWSATHQQIYRTLARMEADGWIASVVVPQQGKPDTKVYDVADRGAEVLAAWLVEPTPATPLRSDLGVKLRGASFAGDRDAVLDVVRGQLADHHARLDLYRQMCKQQFPEPELLRGADLDRYLVLRGGIRFEEGWIGWLTEYVTAHEMASSSSPLPQKDA</sequence>
<keyword evidence="4" id="KW-1185">Reference proteome</keyword>
<dbReference type="PANTHER" id="PTHR43252:SF4">
    <property type="entry name" value="TRANSCRIPTIONAL REGULATORY PROTEIN"/>
    <property type="match status" value="1"/>
</dbReference>
<organism evidence="3 4">
    <name type="scientific">Nocardioides cavernaquae</name>
    <dbReference type="NCBI Taxonomy" id="2321396"/>
    <lineage>
        <taxon>Bacteria</taxon>
        <taxon>Bacillati</taxon>
        <taxon>Actinomycetota</taxon>
        <taxon>Actinomycetes</taxon>
        <taxon>Propionibacteriales</taxon>
        <taxon>Nocardioidaceae</taxon>
        <taxon>Nocardioides</taxon>
    </lineage>
</organism>
<name>A0A3A5H4K8_9ACTN</name>
<dbReference type="SUPFAM" id="SSF46785">
    <property type="entry name" value="Winged helix' DNA-binding domain"/>
    <property type="match status" value="1"/>
</dbReference>
<dbReference type="InterPro" id="IPR005149">
    <property type="entry name" value="Tscrpt_reg_PadR_N"/>
</dbReference>